<accession>A0A1M7SUH7</accession>
<name>A0A1M7SUH7_FERGO</name>
<dbReference type="Pfam" id="PF13145">
    <property type="entry name" value="Rotamase_2"/>
    <property type="match status" value="1"/>
</dbReference>
<evidence type="ECO:0000313" key="3">
    <source>
        <dbReference type="Proteomes" id="UP000184207"/>
    </source>
</evidence>
<dbReference type="STRING" id="1121883.SAMN02745226_01239"/>
<dbReference type="SUPFAM" id="SSF48371">
    <property type="entry name" value="ARM repeat"/>
    <property type="match status" value="1"/>
</dbReference>
<dbReference type="InterPro" id="IPR000297">
    <property type="entry name" value="PPIase_PpiC"/>
</dbReference>
<reference evidence="3" key="1">
    <citation type="submission" date="2016-12" db="EMBL/GenBank/DDBJ databases">
        <authorList>
            <person name="Varghese N."/>
            <person name="Submissions S."/>
        </authorList>
    </citation>
    <scope>NUCLEOTIDE SEQUENCE [LARGE SCALE GENOMIC DNA]</scope>
    <source>
        <strain evidence="3">DSM 13020</strain>
    </source>
</reference>
<dbReference type="GO" id="GO:0003755">
    <property type="term" value="F:peptidyl-prolyl cis-trans isomerase activity"/>
    <property type="evidence" value="ECO:0007669"/>
    <property type="project" value="InterPro"/>
</dbReference>
<dbReference type="RefSeq" id="WP_072759506.1">
    <property type="nucleotide sequence ID" value="NZ_FRDJ01000006.1"/>
</dbReference>
<feature type="domain" description="PpiC" evidence="1">
    <location>
        <begin position="113"/>
        <end position="230"/>
    </location>
</feature>
<dbReference type="EMBL" id="FRDJ01000006">
    <property type="protein sequence ID" value="SHN62111.1"/>
    <property type="molecule type" value="Genomic_DNA"/>
</dbReference>
<sequence length="439" mass="51242">MINLRRVFSFLVLLSVVLFPVIALSVQQSTEVKILGYLEMDGKALEGSQITESDVEDIYQAYLDYYGSFDHIFEEPYVKALVIDQILKDRFIEYLSKKEGLSIEEFEEKHSQITDKDMEEYYDENRAEIMEEQYVDFDYAVFETQEEASSFYELAQKLGFQKALESLPETSTHETDTYEGLKKSETGDAFVDILFGDYENKLRLHSTENGNFVFYIRKLNDLSTFEQFKDSPLYAEVQSNLSQNKFQKYIEEKINSEKVNYVTAKEYEIWVKIVRGIPAEEILNHHIKDVFDSTGNLTTEEPWTISAILTVIEDAKLQDEFSKEYENGIRKLYDLGNKSFLVLARLKQYDNSEKVSIEYNVELSKILISYIENGDTLSVMQYIYNNIMELSNLSDSSNPEIRQTALEYLYKMYEALGDDEAAEVYLEQLKNENPNYEEE</sequence>
<dbReference type="Proteomes" id="UP000184207">
    <property type="component" value="Unassembled WGS sequence"/>
</dbReference>
<organism evidence="2 3">
    <name type="scientific">Fervidobacterium gondwanense DSM 13020</name>
    <dbReference type="NCBI Taxonomy" id="1121883"/>
    <lineage>
        <taxon>Bacteria</taxon>
        <taxon>Thermotogati</taxon>
        <taxon>Thermotogota</taxon>
        <taxon>Thermotogae</taxon>
        <taxon>Thermotogales</taxon>
        <taxon>Fervidobacteriaceae</taxon>
        <taxon>Fervidobacterium</taxon>
    </lineage>
</organism>
<dbReference type="OrthoDB" id="40816at2"/>
<protein>
    <submittedName>
        <fullName evidence="2">PPIC-type PPIASE domain-containing protein</fullName>
    </submittedName>
</protein>
<dbReference type="AlphaFoldDB" id="A0A1M7SUH7"/>
<gene>
    <name evidence="2" type="ORF">SAMN02745226_01239</name>
</gene>
<proteinExistence type="predicted"/>
<dbReference type="InterPro" id="IPR016024">
    <property type="entry name" value="ARM-type_fold"/>
</dbReference>
<evidence type="ECO:0000259" key="1">
    <source>
        <dbReference type="Pfam" id="PF13145"/>
    </source>
</evidence>
<evidence type="ECO:0000313" key="2">
    <source>
        <dbReference type="EMBL" id="SHN62111.1"/>
    </source>
</evidence>
<keyword evidence="3" id="KW-1185">Reference proteome</keyword>